<reference evidence="3 4" key="1">
    <citation type="journal article" date="2019" name="Sci. Rep.">
        <title>A multi-omics analysis of the grapevine pathogen Lasiodiplodia theobromae reveals that temperature affects the expression of virulence- and pathogenicity-related genes.</title>
        <authorList>
            <person name="Felix C."/>
            <person name="Meneses R."/>
            <person name="Goncalves M.F.M."/>
            <person name="Tilleman L."/>
            <person name="Duarte A.S."/>
            <person name="Jorrin-Novo J.V."/>
            <person name="Van de Peer Y."/>
            <person name="Deforce D."/>
            <person name="Van Nieuwerburgh F."/>
            <person name="Esteves A.C."/>
            <person name="Alves A."/>
        </authorList>
    </citation>
    <scope>NUCLEOTIDE SEQUENCE [LARGE SCALE GENOMIC DNA]</scope>
    <source>
        <strain evidence="3 4">LA-SOL3</strain>
    </source>
</reference>
<dbReference type="Proteomes" id="UP000325902">
    <property type="component" value="Unassembled WGS sequence"/>
</dbReference>
<evidence type="ECO:0000256" key="1">
    <source>
        <dbReference type="SAM" id="MobiDB-lite"/>
    </source>
</evidence>
<keyword evidence="3" id="KW-0808">Transferase</keyword>
<comment type="caution">
    <text evidence="3">The sequence shown here is derived from an EMBL/GenBank/DDBJ whole genome shotgun (WGS) entry which is preliminary data.</text>
</comment>
<dbReference type="OrthoDB" id="3538254at2759"/>
<gene>
    <name evidence="3" type="primary">tel1_1</name>
    <name evidence="3" type="ORF">DBV05_g241</name>
</gene>
<dbReference type="GO" id="GO:0004674">
    <property type="term" value="F:protein serine/threonine kinase activity"/>
    <property type="evidence" value="ECO:0007669"/>
    <property type="project" value="InterPro"/>
</dbReference>
<evidence type="ECO:0000313" key="4">
    <source>
        <dbReference type="Proteomes" id="UP000325902"/>
    </source>
</evidence>
<feature type="region of interest" description="Disordered" evidence="1">
    <location>
        <begin position="181"/>
        <end position="220"/>
    </location>
</feature>
<keyword evidence="4" id="KW-1185">Reference proteome</keyword>
<dbReference type="AlphaFoldDB" id="A0A5N5DTS1"/>
<evidence type="ECO:0000259" key="2">
    <source>
        <dbReference type="SMART" id="SM01342"/>
    </source>
</evidence>
<name>A0A5N5DTS1_9PEZI</name>
<accession>A0A5N5DTS1</accession>
<sequence>MADPDDNHHLHDVRAAIKRLPTAANIGDCQKREDEAKFELTKRVTKPGLTDKDYHDILTRFAQENLDQRSLWLHAKPSKTGSGKRPKAQRIMMSCAECMRHTVELGLLTIRYKTMRALVDHILQALPDPSGSGYIDPLVPGYIKCLRLVLQHPPHVEHLPVKESSATMKFCLEAFTALAPETQPPGATKRYATPAMTPDPSGEAPARREGASSQRNASSSHAAVDDLLIDTADLRIDLENLIEAMHAEYVKRTEREQLQLEDIRLRCASEYPYDESPFNLPVFRLKPGNPRSEYSWAVLFFVTDLVNALQSTRSQADRRGVQETPSKKRRTSDYLQDYLRQLSSPQSSEKLFALQIITFIVQQVRLTTEDIRLVLERLTSRLSDGNPVTLNWAMLGTARYECS</sequence>
<protein>
    <submittedName>
        <fullName evidence="3">Serine/threonine-protein kinase TEL1</fullName>
    </submittedName>
</protein>
<proteinExistence type="predicted"/>
<keyword evidence="3" id="KW-0418">Kinase</keyword>
<evidence type="ECO:0000313" key="3">
    <source>
        <dbReference type="EMBL" id="KAB2581100.1"/>
    </source>
</evidence>
<organism evidence="3 4">
    <name type="scientific">Lasiodiplodia theobromae</name>
    <dbReference type="NCBI Taxonomy" id="45133"/>
    <lineage>
        <taxon>Eukaryota</taxon>
        <taxon>Fungi</taxon>
        <taxon>Dikarya</taxon>
        <taxon>Ascomycota</taxon>
        <taxon>Pezizomycotina</taxon>
        <taxon>Dothideomycetes</taxon>
        <taxon>Dothideomycetes incertae sedis</taxon>
        <taxon>Botryosphaeriales</taxon>
        <taxon>Botryosphaeriaceae</taxon>
        <taxon>Lasiodiplodia</taxon>
    </lineage>
</organism>
<dbReference type="SMART" id="SM01342">
    <property type="entry name" value="TAN"/>
    <property type="match status" value="1"/>
</dbReference>
<dbReference type="InterPro" id="IPR021668">
    <property type="entry name" value="TAN"/>
</dbReference>
<dbReference type="Pfam" id="PF11640">
    <property type="entry name" value="TAN"/>
    <property type="match status" value="1"/>
</dbReference>
<feature type="domain" description="Telomere-length maintenance and DNA damage repair" evidence="2">
    <location>
        <begin position="33"/>
        <end position="166"/>
    </location>
</feature>
<dbReference type="EMBL" id="VCHE01000001">
    <property type="protein sequence ID" value="KAB2581100.1"/>
    <property type="molecule type" value="Genomic_DNA"/>
</dbReference>
<feature type="compositionally biased region" description="Polar residues" evidence="1">
    <location>
        <begin position="211"/>
        <end position="220"/>
    </location>
</feature>